<gene>
    <name evidence="2" type="primary">LOC136082240</name>
</gene>
<dbReference type="RefSeq" id="XP_065656900.1">
    <property type="nucleotide sequence ID" value="XM_065800828.1"/>
</dbReference>
<dbReference type="SUPFAM" id="SSF48726">
    <property type="entry name" value="Immunoglobulin"/>
    <property type="match status" value="1"/>
</dbReference>
<proteinExistence type="predicted"/>
<keyword evidence="1" id="KW-1185">Reference proteome</keyword>
<dbReference type="InterPro" id="IPR036179">
    <property type="entry name" value="Ig-like_dom_sf"/>
</dbReference>
<dbReference type="Gene3D" id="2.60.40.10">
    <property type="entry name" value="Immunoglobulins"/>
    <property type="match status" value="1"/>
</dbReference>
<evidence type="ECO:0000313" key="2">
    <source>
        <dbReference type="RefSeq" id="XP_065656900.1"/>
    </source>
</evidence>
<dbReference type="GeneID" id="136082240"/>
<name>A0ABM4C5N7_HYDVU</name>
<organism evidence="1 2">
    <name type="scientific">Hydra vulgaris</name>
    <name type="common">Hydra</name>
    <name type="synonym">Hydra attenuata</name>
    <dbReference type="NCBI Taxonomy" id="6087"/>
    <lineage>
        <taxon>Eukaryota</taxon>
        <taxon>Metazoa</taxon>
        <taxon>Cnidaria</taxon>
        <taxon>Hydrozoa</taxon>
        <taxon>Hydroidolina</taxon>
        <taxon>Anthoathecata</taxon>
        <taxon>Aplanulata</taxon>
        <taxon>Hydridae</taxon>
        <taxon>Hydra</taxon>
    </lineage>
</organism>
<reference evidence="2" key="1">
    <citation type="submission" date="2025-08" db="UniProtKB">
        <authorList>
            <consortium name="RefSeq"/>
        </authorList>
    </citation>
    <scope>IDENTIFICATION</scope>
</reference>
<dbReference type="Proteomes" id="UP001652625">
    <property type="component" value="Chromosome 07"/>
</dbReference>
<evidence type="ECO:0000313" key="1">
    <source>
        <dbReference type="Proteomes" id="UP001652625"/>
    </source>
</evidence>
<sequence length="176" mass="19347">MLKKKIYYENVLTTDIVVVNATDKDLGKGGEIEFSIIRIDQKVVSNQVQNHVMIGVSDKGDKPLSSNATFIVINTITCDVMYFSITEVGVLKVSSLCSVQNQNTQSEIVILVNNLVSLSCIASGNSPVIYRWSKDGSLISGWSNEGNISLPSVKPDLMKDLMHALHQVNQELFSQV</sequence>
<dbReference type="CDD" id="cd11304">
    <property type="entry name" value="Cadherin_repeat"/>
    <property type="match status" value="1"/>
</dbReference>
<dbReference type="InterPro" id="IPR013783">
    <property type="entry name" value="Ig-like_fold"/>
</dbReference>
<protein>
    <submittedName>
        <fullName evidence="2">Uncharacterized protein LOC136082240</fullName>
    </submittedName>
</protein>
<accession>A0ABM4C5N7</accession>